<feature type="domain" description="HD" evidence="2">
    <location>
        <begin position="77"/>
        <end position="164"/>
    </location>
</feature>
<name>A0A4P6K154_KTERU</name>
<dbReference type="InterPro" id="IPR006674">
    <property type="entry name" value="HD_domain"/>
</dbReference>
<feature type="compositionally biased region" description="Acidic residues" evidence="1">
    <location>
        <begin position="41"/>
        <end position="62"/>
    </location>
</feature>
<dbReference type="Proteomes" id="UP000290365">
    <property type="component" value="Chromosome"/>
</dbReference>
<dbReference type="RefSeq" id="WP_129892989.1">
    <property type="nucleotide sequence ID" value="NZ_CP035758.1"/>
</dbReference>
<dbReference type="Pfam" id="PF01966">
    <property type="entry name" value="HD"/>
    <property type="match status" value="1"/>
</dbReference>
<accession>A0A4P6K154</accession>
<sequence>MDSDIVQAVAHYAEEVLGSEGFHYVSAVVANCKMLALELEEEEISAEEEEEEEAEGEEEEEEEKKKEEEEGKEEEEKRPGAVDMQVLVIAGYLHDISTATHGFHDHQQKSAEMAVEFLRECDAPEECVKKVEQAILVHATAVPAEKRETASIEGLILYDADKLGRLSGLAVVTSLIEFGARYPNRAVTGEVLAAILRHIEERFIELYQSLNTEPARRLAREKFNNTLAFLDGVIEHLSDATPV</sequence>
<dbReference type="EMBL" id="CP035758">
    <property type="protein sequence ID" value="QBD81928.1"/>
    <property type="molecule type" value="Genomic_DNA"/>
</dbReference>
<evidence type="ECO:0000256" key="1">
    <source>
        <dbReference type="SAM" id="MobiDB-lite"/>
    </source>
</evidence>
<dbReference type="AlphaFoldDB" id="A0A4P6K154"/>
<evidence type="ECO:0000259" key="2">
    <source>
        <dbReference type="Pfam" id="PF01966"/>
    </source>
</evidence>
<dbReference type="OrthoDB" id="155647at2"/>
<gene>
    <name evidence="3" type="ORF">EPA93_40510</name>
</gene>
<dbReference type="Gene3D" id="1.10.3210.10">
    <property type="entry name" value="Hypothetical protein af1432"/>
    <property type="match status" value="1"/>
</dbReference>
<dbReference type="SUPFAM" id="SSF109604">
    <property type="entry name" value="HD-domain/PDEase-like"/>
    <property type="match status" value="1"/>
</dbReference>
<keyword evidence="4" id="KW-1185">Reference proteome</keyword>
<protein>
    <submittedName>
        <fullName evidence="3">HD domain-containing protein</fullName>
    </submittedName>
</protein>
<evidence type="ECO:0000313" key="3">
    <source>
        <dbReference type="EMBL" id="QBD81928.1"/>
    </source>
</evidence>
<feature type="compositionally biased region" description="Basic and acidic residues" evidence="1">
    <location>
        <begin position="63"/>
        <end position="80"/>
    </location>
</feature>
<reference evidence="3 4" key="1">
    <citation type="submission" date="2019-01" db="EMBL/GenBank/DDBJ databases">
        <title>Ktedonosporobacter rubrisoli SCAWS-G2.</title>
        <authorList>
            <person name="Huang Y."/>
            <person name="Yan B."/>
        </authorList>
    </citation>
    <scope>NUCLEOTIDE SEQUENCE [LARGE SCALE GENOMIC DNA]</scope>
    <source>
        <strain evidence="3 4">SCAWS-G2</strain>
    </source>
</reference>
<dbReference type="KEGG" id="kbs:EPA93_40510"/>
<evidence type="ECO:0000313" key="4">
    <source>
        <dbReference type="Proteomes" id="UP000290365"/>
    </source>
</evidence>
<feature type="region of interest" description="Disordered" evidence="1">
    <location>
        <begin position="41"/>
        <end position="80"/>
    </location>
</feature>
<organism evidence="3 4">
    <name type="scientific">Ktedonosporobacter rubrisoli</name>
    <dbReference type="NCBI Taxonomy" id="2509675"/>
    <lineage>
        <taxon>Bacteria</taxon>
        <taxon>Bacillati</taxon>
        <taxon>Chloroflexota</taxon>
        <taxon>Ktedonobacteria</taxon>
        <taxon>Ktedonobacterales</taxon>
        <taxon>Ktedonosporobacteraceae</taxon>
        <taxon>Ktedonosporobacter</taxon>
    </lineage>
</organism>
<proteinExistence type="predicted"/>